<accession>A0A068F7P9</accession>
<keyword evidence="1" id="KW-0732">Signal</keyword>
<dbReference type="RefSeq" id="WP_290915201.1">
    <property type="nucleotide sequence ID" value="NZ_CP127167.1"/>
</dbReference>
<dbReference type="AlphaFoldDB" id="A0A068F7P9"/>
<organism evidence="2">
    <name type="scientific">Haemophilus parainfluenzae</name>
    <dbReference type="NCBI Taxonomy" id="729"/>
    <lineage>
        <taxon>Bacteria</taxon>
        <taxon>Pseudomonadati</taxon>
        <taxon>Pseudomonadota</taxon>
        <taxon>Gammaproteobacteria</taxon>
        <taxon>Pasteurellales</taxon>
        <taxon>Pasteurellaceae</taxon>
        <taxon>Haemophilus</taxon>
    </lineage>
</organism>
<feature type="chain" id="PRO_5001650380" description="Lipoprotein" evidence="1">
    <location>
        <begin position="21"/>
        <end position="179"/>
    </location>
</feature>
<evidence type="ECO:0008006" key="3">
    <source>
        <dbReference type="Google" id="ProtNLM"/>
    </source>
</evidence>
<dbReference type="PROSITE" id="PS51257">
    <property type="entry name" value="PROKAR_LIPOPROTEIN"/>
    <property type="match status" value="1"/>
</dbReference>
<evidence type="ECO:0000313" key="2">
    <source>
        <dbReference type="EMBL" id="AID58519.1"/>
    </source>
</evidence>
<feature type="signal peptide" evidence="1">
    <location>
        <begin position="1"/>
        <end position="20"/>
    </location>
</feature>
<reference evidence="2" key="1">
    <citation type="submission" date="2014-10" db="EMBL/GenBank/DDBJ databases">
        <title>First Report of the MEGA Element in an Extensively Drug-Resistant Haemophilus parainfluenzae Isolate.</title>
        <authorList>
            <person name="Endimiani A."/>
            <person name="Wuthrich D."/>
            <person name="Lupo A."/>
            <person name="Hilty M."/>
        </authorList>
    </citation>
    <scope>NUCLEOTIDE SEQUENCE</scope>
    <source>
        <strain evidence="2">AE-2096513</strain>
    </source>
</reference>
<name>A0A068F7P9_HAEPA</name>
<proteinExistence type="predicted"/>
<sequence length="179" mass="19473">MKKLMLISTAALLLSGCVNTELSNAGKAYNPQTDARIRLYGQNGRYTEMEVKQNGKTEKVNVGGGWGQSFSSMLYLKSNESLGMPDSEASKKPSQFNNFGSSTFFKEFVIPAGAEITLKSEIVTPDNTYTDYAKGIKYTQLGYSCSGKKLTFTPQAGKDYEALPAASTAQCNLTLVELK</sequence>
<evidence type="ECO:0000256" key="1">
    <source>
        <dbReference type="SAM" id="SignalP"/>
    </source>
</evidence>
<dbReference type="EMBL" id="KJ545575">
    <property type="protein sequence ID" value="AID58519.1"/>
    <property type="molecule type" value="Genomic_DNA"/>
</dbReference>
<protein>
    <recommendedName>
        <fullName evidence="3">Lipoprotein</fullName>
    </recommendedName>
</protein>